<accession>A0A6J2YU82</accession>
<feature type="domain" description="Methyltransferase" evidence="1">
    <location>
        <begin position="3"/>
        <end position="112"/>
    </location>
</feature>
<dbReference type="InterPro" id="IPR052220">
    <property type="entry name" value="METTL25"/>
</dbReference>
<name>A0A6J2YU82_SITOR</name>
<dbReference type="AlphaFoldDB" id="A0A6J2YU82"/>
<dbReference type="GeneID" id="115890683"/>
<evidence type="ECO:0000259" key="1">
    <source>
        <dbReference type="Pfam" id="PF13679"/>
    </source>
</evidence>
<reference evidence="3" key="1">
    <citation type="submission" date="2025-08" db="UniProtKB">
        <authorList>
            <consortium name="RefSeq"/>
        </authorList>
    </citation>
    <scope>IDENTIFICATION</scope>
    <source>
        <tissue evidence="3">Gonads</tissue>
    </source>
</reference>
<evidence type="ECO:0000313" key="3">
    <source>
        <dbReference type="RefSeq" id="XP_030766844.1"/>
    </source>
</evidence>
<proteinExistence type="predicted"/>
<protein>
    <submittedName>
        <fullName evidence="3">Protein RRNAD1-like</fullName>
    </submittedName>
</protein>
<dbReference type="Pfam" id="PF13679">
    <property type="entry name" value="Methyltransf_32"/>
    <property type="match status" value="1"/>
</dbReference>
<dbReference type="InterPro" id="IPR025714">
    <property type="entry name" value="Methyltranfer_dom"/>
</dbReference>
<dbReference type="PANTHER" id="PTHR12496:SF0">
    <property type="entry name" value="METHYLTRANSFERASE DOMAIN-CONTAINING PROTEIN"/>
    <property type="match status" value="1"/>
</dbReference>
<dbReference type="OrthoDB" id="10258156at2759"/>
<dbReference type="PANTHER" id="PTHR12496">
    <property type="entry name" value="CGI-41 METHYLTRANSFERASE"/>
    <property type="match status" value="1"/>
</dbReference>
<evidence type="ECO:0000313" key="2">
    <source>
        <dbReference type="Proteomes" id="UP000504635"/>
    </source>
</evidence>
<sequence>MLKGYLSHLLFQNFGHQVLGLEVCKKFIDQAYKTQENLYPSCKNNVIFSELFVQIDSEKTIESLIEKHFGKNRRICLTGLHACADLSVTVLKLFSKMECVKALSIMPCCYHRTEVKEEMPEKTIFTNFPCSRTLKDIFERFEGETYLGTPFLRLACQDTYESFLELSEKDLETKTQALLFRAVLEFVAEDQNCTVKRLKRKSGKLTTTDGGLFFETHLNNLPSCHRLLAAPSSIPRDIDEPFLMEMRRKWEEYHTNITKRLAVSVYIALQALIQSVCENVVLVDRIEMVREYGYSCRLKRITDSKLSPRCWALVAVKDIQ</sequence>
<dbReference type="KEGG" id="soy:115890683"/>
<organism evidence="2 3">
    <name type="scientific">Sitophilus oryzae</name>
    <name type="common">Rice weevil</name>
    <name type="synonym">Curculio oryzae</name>
    <dbReference type="NCBI Taxonomy" id="7048"/>
    <lineage>
        <taxon>Eukaryota</taxon>
        <taxon>Metazoa</taxon>
        <taxon>Ecdysozoa</taxon>
        <taxon>Arthropoda</taxon>
        <taxon>Hexapoda</taxon>
        <taxon>Insecta</taxon>
        <taxon>Pterygota</taxon>
        <taxon>Neoptera</taxon>
        <taxon>Endopterygota</taxon>
        <taxon>Coleoptera</taxon>
        <taxon>Polyphaga</taxon>
        <taxon>Cucujiformia</taxon>
        <taxon>Curculionidae</taxon>
        <taxon>Dryophthorinae</taxon>
        <taxon>Sitophilus</taxon>
    </lineage>
</organism>
<keyword evidence="2" id="KW-1185">Reference proteome</keyword>
<dbReference type="RefSeq" id="XP_030766844.1">
    <property type="nucleotide sequence ID" value="XM_030910984.1"/>
</dbReference>
<gene>
    <name evidence="3" type="primary">LOC115890683</name>
</gene>
<dbReference type="Proteomes" id="UP000504635">
    <property type="component" value="Unplaced"/>
</dbReference>
<dbReference type="InParanoid" id="A0A6J2YU82"/>